<dbReference type="Proteomes" id="UP000192731">
    <property type="component" value="Unassembled WGS sequence"/>
</dbReference>
<gene>
    <name evidence="1" type="ORF">SAMN00017405_0500</name>
</gene>
<dbReference type="SUPFAM" id="SSF158446">
    <property type="entry name" value="IVS-encoded protein-like"/>
    <property type="match status" value="1"/>
</dbReference>
<dbReference type="CDD" id="cd16377">
    <property type="entry name" value="23S_rRNA_IVP_like"/>
    <property type="match status" value="1"/>
</dbReference>
<organism evidence="1 2">
    <name type="scientific">Desulfonispora thiosulfatigenes DSM 11270</name>
    <dbReference type="NCBI Taxonomy" id="656914"/>
    <lineage>
        <taxon>Bacteria</taxon>
        <taxon>Bacillati</taxon>
        <taxon>Bacillota</taxon>
        <taxon>Clostridia</taxon>
        <taxon>Eubacteriales</taxon>
        <taxon>Peptococcaceae</taxon>
        <taxon>Desulfonispora</taxon>
    </lineage>
</organism>
<dbReference type="EMBL" id="FWWT01000016">
    <property type="protein sequence ID" value="SMB88624.1"/>
    <property type="molecule type" value="Genomic_DNA"/>
</dbReference>
<reference evidence="1 2" key="1">
    <citation type="submission" date="2017-04" db="EMBL/GenBank/DDBJ databases">
        <authorList>
            <person name="Afonso C.L."/>
            <person name="Miller P.J."/>
            <person name="Scott M.A."/>
            <person name="Spackman E."/>
            <person name="Goraichik I."/>
            <person name="Dimitrov K.M."/>
            <person name="Suarez D.L."/>
            <person name="Swayne D.E."/>
        </authorList>
    </citation>
    <scope>NUCLEOTIDE SEQUENCE [LARGE SCALE GENOMIC DNA]</scope>
    <source>
        <strain evidence="1 2">DSM 11270</strain>
    </source>
</reference>
<dbReference type="NCBIfam" id="TIGR02436">
    <property type="entry name" value="four helix bundle protein"/>
    <property type="match status" value="1"/>
</dbReference>
<dbReference type="OrthoDB" id="160990at2"/>
<name>A0A1W1V6J2_DESTI</name>
<dbReference type="AlphaFoldDB" id="A0A1W1V6J2"/>
<dbReference type="RefSeq" id="WP_084052892.1">
    <property type="nucleotide sequence ID" value="NZ_FWWT01000016.1"/>
</dbReference>
<protein>
    <submittedName>
        <fullName evidence="1">Four helix bundle protein</fullName>
    </submittedName>
</protein>
<dbReference type="InterPro" id="IPR012657">
    <property type="entry name" value="23S_rRNA-intervening_sequence"/>
</dbReference>
<accession>A0A1W1V6J2</accession>
<proteinExistence type="predicted"/>
<dbReference type="Gene3D" id="1.20.1440.60">
    <property type="entry name" value="23S rRNA-intervening sequence"/>
    <property type="match status" value="1"/>
</dbReference>
<sequence>MYSDTSKLLVWQRSHELVLNIYEVTKDFPKDEQFGLTSQIRRAAVSVPSNIVEGKARGSSKEYKRFLLMARGSLEETKYQLLLAKDLKYIDEKKYKEVLNLAMETGRLLAGLIKSLG</sequence>
<evidence type="ECO:0000313" key="1">
    <source>
        <dbReference type="EMBL" id="SMB88624.1"/>
    </source>
</evidence>
<evidence type="ECO:0000313" key="2">
    <source>
        <dbReference type="Proteomes" id="UP000192731"/>
    </source>
</evidence>
<dbReference type="STRING" id="656914.SAMN00017405_0500"/>
<dbReference type="PANTHER" id="PTHR38471:SF2">
    <property type="entry name" value="FOUR HELIX BUNDLE PROTEIN"/>
    <property type="match status" value="1"/>
</dbReference>
<dbReference type="InterPro" id="IPR036583">
    <property type="entry name" value="23S_rRNA_IVS_sf"/>
</dbReference>
<dbReference type="PANTHER" id="PTHR38471">
    <property type="entry name" value="FOUR HELIX BUNDLE PROTEIN"/>
    <property type="match status" value="1"/>
</dbReference>
<keyword evidence="2" id="KW-1185">Reference proteome</keyword>
<dbReference type="Pfam" id="PF05635">
    <property type="entry name" value="23S_rRNA_IVP"/>
    <property type="match status" value="1"/>
</dbReference>